<feature type="transmembrane region" description="Helical" evidence="1">
    <location>
        <begin position="7"/>
        <end position="25"/>
    </location>
</feature>
<reference evidence="2 3" key="1">
    <citation type="journal article" date="2016" name="Stand. Genomic Sci.">
        <title>Complete genome sequence and genomic characterization of Microcystis panniformis FACHB 1757 by third-generation sequencing.</title>
        <authorList>
            <person name="Zhang J.Y."/>
            <person name="Guan R."/>
            <person name="Zhang H.J."/>
            <person name="Li H."/>
            <person name="Xiao P."/>
            <person name="Yu G.L."/>
            <person name="Du L."/>
            <person name="Cao D.M."/>
            <person name="Zhu B.C."/>
            <person name="Li R.H."/>
            <person name="Lu Z.H."/>
        </authorList>
    </citation>
    <scope>NUCLEOTIDE SEQUENCE [LARGE SCALE GENOMIC DNA]</scope>
    <source>
        <strain evidence="2 3">FACHB-1757</strain>
    </source>
</reference>
<keyword evidence="1" id="KW-1133">Transmembrane helix</keyword>
<feature type="transmembrane region" description="Helical" evidence="1">
    <location>
        <begin position="31"/>
        <end position="55"/>
    </location>
</feature>
<evidence type="ECO:0000313" key="2">
    <source>
        <dbReference type="EMBL" id="AKV69505.1"/>
    </source>
</evidence>
<organism evidence="2 3">
    <name type="scientific">Microcystis panniformis FACHB-1757</name>
    <dbReference type="NCBI Taxonomy" id="1638788"/>
    <lineage>
        <taxon>Bacteria</taxon>
        <taxon>Bacillati</taxon>
        <taxon>Cyanobacteriota</taxon>
        <taxon>Cyanophyceae</taxon>
        <taxon>Oscillatoriophycideae</taxon>
        <taxon>Chroococcales</taxon>
        <taxon>Microcystaceae</taxon>
        <taxon>Microcystis</taxon>
    </lineage>
</organism>
<dbReference type="PATRIC" id="fig|1638788.3.peg.4642"/>
<sequence length="61" mass="6750">MRSNSSYLKSLFLGFLLVTVLVYILRGMGILSFLPGGLILLLILSSVVTGILYGIDKTRRF</sequence>
<evidence type="ECO:0000256" key="1">
    <source>
        <dbReference type="SAM" id="Phobius"/>
    </source>
</evidence>
<protein>
    <submittedName>
        <fullName evidence="2">Uncharacterized protein</fullName>
    </submittedName>
</protein>
<dbReference type="RefSeq" id="WP_052277440.1">
    <property type="nucleotide sequence ID" value="NZ_CP011339.1"/>
</dbReference>
<proteinExistence type="predicted"/>
<evidence type="ECO:0000313" key="3">
    <source>
        <dbReference type="Proteomes" id="UP000068167"/>
    </source>
</evidence>
<dbReference type="KEGG" id="mpk:VL20_4604"/>
<accession>A0A0K1S623</accession>
<keyword evidence="3" id="KW-1185">Reference proteome</keyword>
<gene>
    <name evidence="2" type="ORF">VL20_4604</name>
</gene>
<keyword evidence="1" id="KW-0472">Membrane</keyword>
<dbReference type="Proteomes" id="UP000068167">
    <property type="component" value="Chromosome"/>
</dbReference>
<keyword evidence="1" id="KW-0812">Transmembrane</keyword>
<dbReference type="EMBL" id="CP011339">
    <property type="protein sequence ID" value="AKV69505.1"/>
    <property type="molecule type" value="Genomic_DNA"/>
</dbReference>
<dbReference type="AlphaFoldDB" id="A0A0K1S623"/>
<name>A0A0K1S623_9CHRO</name>